<sequence>MTSDNGDADRGVGDISPHTPEQLPDAPPVGSGASGSGSAGGDDANPPGTPEEAPAPHDAGAPSAGAEQEKRTEGVDLSTIDVPTATAAAFASVGQLLVTQQIISAATAKHIFQGELNLVKIKSTAAAAAAPFLPGDVPPARFGVQQDPSSFVVGVPANHLDRLSERFMRDGYGGLEALTFVETLSDEDIQDLSEMTGSRLSIRPELLMPRSDDAPTTTSDFRDLLGSLGARRELASLLQHYPVEGLARKVFKLSSLLKRTLEQLREVKRQLRSTGSRDGTELLEKLTEISNMKTWFALLNQHWKEAFITSKRQLVQEARDHARDFKHAAQIHEREEEALQSRLAVANQERDDVFAYTRMLKNSGGRQLAPPESALGTSQGPQSPPGYLDDPIMGTAVDDYSAQPGPFAILDEDSPDEEKKEGDDSGSGSSSKDAPLDFTQDPTPPATPQTPPSKRSKASPTSSRKLQLRPDSYTPSTEDALDPRESLARTAEEARASLADHAVVWDKQRTDLQLVMRSGLDYLDAFDLVSGDHVVHPRIPVRDLTFMLARMMYWGKLNQTPWTRAGVTRKPSRI</sequence>
<protein>
    <submittedName>
        <fullName evidence="2">Uncharacterized protein</fullName>
    </submittedName>
</protein>
<name>A0A6A4BGM2_9STRA</name>
<feature type="region of interest" description="Disordered" evidence="1">
    <location>
        <begin position="362"/>
        <end position="489"/>
    </location>
</feature>
<proteinExistence type="predicted"/>
<dbReference type="EMBL" id="QXFT01005528">
    <property type="protein sequence ID" value="KAE9272269.1"/>
    <property type="molecule type" value="Genomic_DNA"/>
</dbReference>
<evidence type="ECO:0000313" key="2">
    <source>
        <dbReference type="EMBL" id="KAE9272269.1"/>
    </source>
</evidence>
<feature type="compositionally biased region" description="Pro residues" evidence="1">
    <location>
        <begin position="442"/>
        <end position="451"/>
    </location>
</feature>
<dbReference type="AlphaFoldDB" id="A0A6A4BGM2"/>
<comment type="caution">
    <text evidence="2">The sequence shown here is derived from an EMBL/GenBank/DDBJ whole genome shotgun (WGS) entry which is preliminary data.</text>
</comment>
<feature type="region of interest" description="Disordered" evidence="1">
    <location>
        <begin position="1"/>
        <end position="74"/>
    </location>
</feature>
<organism evidence="2 3">
    <name type="scientific">Phytophthora rubi</name>
    <dbReference type="NCBI Taxonomy" id="129364"/>
    <lineage>
        <taxon>Eukaryota</taxon>
        <taxon>Sar</taxon>
        <taxon>Stramenopiles</taxon>
        <taxon>Oomycota</taxon>
        <taxon>Peronosporomycetes</taxon>
        <taxon>Peronosporales</taxon>
        <taxon>Peronosporaceae</taxon>
        <taxon>Phytophthora</taxon>
    </lineage>
</organism>
<dbReference type="Proteomes" id="UP000434957">
    <property type="component" value="Unassembled WGS sequence"/>
</dbReference>
<accession>A0A6A4BGM2</accession>
<evidence type="ECO:0000256" key="1">
    <source>
        <dbReference type="SAM" id="MobiDB-lite"/>
    </source>
</evidence>
<reference evidence="2 3" key="1">
    <citation type="submission" date="2018-08" db="EMBL/GenBank/DDBJ databases">
        <title>Genomic investigation of the strawberry pathogen Phytophthora fragariae indicates pathogenicity is determined by transcriptional variation in three key races.</title>
        <authorList>
            <person name="Adams T.M."/>
            <person name="Armitage A.D."/>
            <person name="Sobczyk M.K."/>
            <person name="Bates H.J."/>
            <person name="Dunwell J.M."/>
            <person name="Nellist C.F."/>
            <person name="Harrison R.J."/>
        </authorList>
    </citation>
    <scope>NUCLEOTIDE SEQUENCE [LARGE SCALE GENOMIC DNA]</scope>
    <source>
        <strain evidence="2 3">SCRP333</strain>
    </source>
</reference>
<gene>
    <name evidence="2" type="ORF">PR003_g30258</name>
</gene>
<evidence type="ECO:0000313" key="3">
    <source>
        <dbReference type="Proteomes" id="UP000434957"/>
    </source>
</evidence>
<keyword evidence="3" id="KW-1185">Reference proteome</keyword>